<dbReference type="EMBL" id="BMAO01003154">
    <property type="protein sequence ID" value="GFQ86026.1"/>
    <property type="molecule type" value="Genomic_DNA"/>
</dbReference>
<accession>A0A8X6KVV4</accession>
<name>A0A8X6KVV4_TRICU</name>
<reference evidence="1" key="1">
    <citation type="submission" date="2020-07" db="EMBL/GenBank/DDBJ databases">
        <title>Multicomponent nature underlies the extraordinary mechanical properties of spider dragline silk.</title>
        <authorList>
            <person name="Kono N."/>
            <person name="Nakamura H."/>
            <person name="Mori M."/>
            <person name="Yoshida Y."/>
            <person name="Ohtoshi R."/>
            <person name="Malay A.D."/>
            <person name="Moran D.A.P."/>
            <person name="Tomita M."/>
            <person name="Numata K."/>
            <person name="Arakawa K."/>
        </authorList>
    </citation>
    <scope>NUCLEOTIDE SEQUENCE</scope>
</reference>
<gene>
    <name evidence="1" type="ORF">TNCT_609801</name>
</gene>
<sequence>MLTLAFKHSFRNNQFRHCGPTHKEREIQTISRNTTTETYRNLGFSLNHRPKEAAAPQFTDHRRCPLSSHKCHNYAKVEGRPVINPGRKQREAS</sequence>
<dbReference type="AlphaFoldDB" id="A0A8X6KVV4"/>
<keyword evidence="2" id="KW-1185">Reference proteome</keyword>
<dbReference type="OrthoDB" id="10431558at2759"/>
<proteinExistence type="predicted"/>
<organism evidence="1 2">
    <name type="scientific">Trichonephila clavata</name>
    <name type="common">Joro spider</name>
    <name type="synonym">Nephila clavata</name>
    <dbReference type="NCBI Taxonomy" id="2740835"/>
    <lineage>
        <taxon>Eukaryota</taxon>
        <taxon>Metazoa</taxon>
        <taxon>Ecdysozoa</taxon>
        <taxon>Arthropoda</taxon>
        <taxon>Chelicerata</taxon>
        <taxon>Arachnida</taxon>
        <taxon>Araneae</taxon>
        <taxon>Araneomorphae</taxon>
        <taxon>Entelegynae</taxon>
        <taxon>Araneoidea</taxon>
        <taxon>Nephilidae</taxon>
        <taxon>Trichonephila</taxon>
    </lineage>
</organism>
<dbReference type="Proteomes" id="UP000887116">
    <property type="component" value="Unassembled WGS sequence"/>
</dbReference>
<comment type="caution">
    <text evidence="1">The sequence shown here is derived from an EMBL/GenBank/DDBJ whole genome shotgun (WGS) entry which is preliminary data.</text>
</comment>
<protein>
    <submittedName>
        <fullName evidence="1">Uncharacterized protein</fullName>
    </submittedName>
</protein>
<evidence type="ECO:0000313" key="1">
    <source>
        <dbReference type="EMBL" id="GFQ86026.1"/>
    </source>
</evidence>
<evidence type="ECO:0000313" key="2">
    <source>
        <dbReference type="Proteomes" id="UP000887116"/>
    </source>
</evidence>